<organism evidence="1 2">
    <name type="scientific">Niastella koreensis</name>
    <dbReference type="NCBI Taxonomy" id="354356"/>
    <lineage>
        <taxon>Bacteria</taxon>
        <taxon>Pseudomonadati</taxon>
        <taxon>Bacteroidota</taxon>
        <taxon>Chitinophagia</taxon>
        <taxon>Chitinophagales</taxon>
        <taxon>Chitinophagaceae</taxon>
        <taxon>Niastella</taxon>
    </lineage>
</organism>
<dbReference type="PROSITE" id="PS51257">
    <property type="entry name" value="PROKAR_LIPOPROTEIN"/>
    <property type="match status" value="1"/>
</dbReference>
<accession>A0ABX3P5H5</accession>
<dbReference type="Proteomes" id="UP000192277">
    <property type="component" value="Unassembled WGS sequence"/>
</dbReference>
<name>A0ABX3P5H5_9BACT</name>
<evidence type="ECO:0000313" key="1">
    <source>
        <dbReference type="EMBL" id="OQP55423.1"/>
    </source>
</evidence>
<dbReference type="RefSeq" id="WP_014223025.1">
    <property type="nucleotide sequence ID" value="NZ_LWBO01000001.1"/>
</dbReference>
<evidence type="ECO:0008006" key="3">
    <source>
        <dbReference type="Google" id="ProtNLM"/>
    </source>
</evidence>
<dbReference type="EMBL" id="LWBO01000001">
    <property type="protein sequence ID" value="OQP55423.1"/>
    <property type="molecule type" value="Genomic_DNA"/>
</dbReference>
<protein>
    <recommendedName>
        <fullName evidence="3">Lipoprotein</fullName>
    </recommendedName>
</protein>
<sequence>MRALVICFLILITAACNEPVKTNNNNPKEKFDKIESITGSDNWQLIDGVDTSYLFFSRIGNEVDVYRYTISKGDSVNTQMNNIVHRNDSVIWNWNNEKLLLTGADGNTINWQAMNTGKDACKMVKTDSVHISFVLPNGHTADLKKTLPLSVFLVRQKYDYIHGTSYTDSATILTRHPKKKAK</sequence>
<keyword evidence="2" id="KW-1185">Reference proteome</keyword>
<comment type="caution">
    <text evidence="1">The sequence shown here is derived from an EMBL/GenBank/DDBJ whole genome shotgun (WGS) entry which is preliminary data.</text>
</comment>
<gene>
    <name evidence="1" type="ORF">A4D02_03695</name>
</gene>
<reference evidence="1 2" key="1">
    <citation type="submission" date="2016-04" db="EMBL/GenBank/DDBJ databases">
        <authorList>
            <person name="Chen L."/>
            <person name="Zhuang W."/>
            <person name="Wang G."/>
        </authorList>
    </citation>
    <scope>NUCLEOTIDE SEQUENCE [LARGE SCALE GENOMIC DNA]</scope>
    <source>
        <strain evidence="2">GR20</strain>
    </source>
</reference>
<evidence type="ECO:0000313" key="2">
    <source>
        <dbReference type="Proteomes" id="UP000192277"/>
    </source>
</evidence>
<proteinExistence type="predicted"/>